<gene>
    <name evidence="1" type="ORF">A9C19_13955</name>
</gene>
<organism evidence="1 2">
    <name type="scientific">Bacillus weihaiensis</name>
    <dbReference type="NCBI Taxonomy" id="1547283"/>
    <lineage>
        <taxon>Bacteria</taxon>
        <taxon>Bacillati</taxon>
        <taxon>Bacillota</taxon>
        <taxon>Bacilli</taxon>
        <taxon>Bacillales</taxon>
        <taxon>Bacillaceae</taxon>
        <taxon>Bacillus</taxon>
    </lineage>
</organism>
<dbReference type="RefSeq" id="WP_072580538.1">
    <property type="nucleotide sequence ID" value="NZ_CP016020.1"/>
</dbReference>
<sequence length="73" mass="8377">MVIAKWSNLPCFLATSEDFPLLNLTIHKYSDSKNSELSNRSQDLLQCIFLKEKEGKGVKMENEYSILIKQVTP</sequence>
<keyword evidence="2" id="KW-1185">Reference proteome</keyword>
<dbReference type="AlphaFoldDB" id="A0A1L3MTS7"/>
<dbReference type="Proteomes" id="UP000181936">
    <property type="component" value="Chromosome"/>
</dbReference>
<evidence type="ECO:0000313" key="1">
    <source>
        <dbReference type="EMBL" id="APH05745.1"/>
    </source>
</evidence>
<dbReference type="KEGG" id="bwh:A9C19_13955"/>
<accession>A0A1L3MTS7</accession>
<name>A0A1L3MTS7_9BACI</name>
<dbReference type="EMBL" id="CP016020">
    <property type="protein sequence ID" value="APH05745.1"/>
    <property type="molecule type" value="Genomic_DNA"/>
</dbReference>
<evidence type="ECO:0000313" key="2">
    <source>
        <dbReference type="Proteomes" id="UP000181936"/>
    </source>
</evidence>
<dbReference type="STRING" id="1547283.A9C19_13955"/>
<protein>
    <submittedName>
        <fullName evidence="1">Uncharacterized protein</fullName>
    </submittedName>
</protein>
<proteinExistence type="predicted"/>
<reference evidence="1 2" key="1">
    <citation type="journal article" date="2016" name="Sci. Rep.">
        <title>Complete genome sequence and transcriptomic analysis of a novel marine strain Bacillus weihaiensis reveals the mechanism of brown algae degradation.</title>
        <authorList>
            <person name="Zhu Y."/>
            <person name="Chen P."/>
            <person name="Bao Y."/>
            <person name="Men Y."/>
            <person name="Zeng Y."/>
            <person name="Yang J."/>
            <person name="Sun J."/>
            <person name="Sun Y."/>
        </authorList>
    </citation>
    <scope>NUCLEOTIDE SEQUENCE [LARGE SCALE GENOMIC DNA]</scope>
    <source>
        <strain evidence="1 2">Alg07</strain>
    </source>
</reference>